<keyword evidence="1" id="KW-0472">Membrane</keyword>
<evidence type="ECO:0000313" key="3">
    <source>
        <dbReference type="Proteomes" id="UP000583944"/>
    </source>
</evidence>
<dbReference type="Proteomes" id="UP000583944">
    <property type="component" value="Unassembled WGS sequence"/>
</dbReference>
<proteinExistence type="predicted"/>
<sequence>MPTRMCESHPHIYIYIYFFFFCWAEAINPSFRHFLFCCCCSLRMFLFYFVFFFSSFSCCCHFVDLFPFVRKAKGGEGKAVALFMRASGVCRTLPTSSASLHGDLERFIYPLTRHLRNGGGLPRIVEETRERQFAADLNAPNERTPGVRMPVTYLSAHTNALLNRSLESADDGDVTVPLYRCPICCCAGAVTEGGGGGGGGGVFQLPWMTPQEMTRHMSWLHASSGSTQSSFTVFNAQEMKRLLKALPSFSKDSGDVEGELFSPRVVVLLDVANIELATEEVLLELLTNGESLQFFRRVACLFVCVHEVFIPHISRPGHIFFQLSRMHPHSDIYILYAATRNESGDLVSASVMGELLLQNVRGCGPAIVLLTKDQVQKSCVAEMFSGIAGKGGRVYLPRFTAASILQSLREANNAGMG</sequence>
<dbReference type="EMBL" id="JABDHM010000028">
    <property type="protein sequence ID" value="KAF5222368.1"/>
    <property type="molecule type" value="Genomic_DNA"/>
</dbReference>
<dbReference type="AlphaFoldDB" id="A0A7J6Y8D0"/>
<dbReference type="VEuPathDB" id="TriTrypDB:ECC02_004649"/>
<reference evidence="2 3" key="1">
    <citation type="journal article" date="2019" name="Genome Biol. Evol.">
        <title>Nanopore Sequencing Significantly Improves Genome Assembly of the Protozoan Parasite Trypanosoma cruzi.</title>
        <authorList>
            <person name="Diaz-Viraque F."/>
            <person name="Pita S."/>
            <person name="Greif G."/>
            <person name="de Souza R.C.M."/>
            <person name="Iraola G."/>
            <person name="Robello C."/>
        </authorList>
    </citation>
    <scope>NUCLEOTIDE SEQUENCE [LARGE SCALE GENOMIC DNA]</scope>
    <source>
        <strain evidence="2 3">Berenice</strain>
    </source>
</reference>
<feature type="transmembrane region" description="Helical" evidence="1">
    <location>
        <begin position="34"/>
        <end position="53"/>
    </location>
</feature>
<dbReference type="VEuPathDB" id="TriTrypDB:BCY84_13440"/>
<keyword evidence="1" id="KW-0812">Transmembrane</keyword>
<protein>
    <submittedName>
        <fullName evidence="2">Uncharacterized protein</fullName>
    </submittedName>
</protein>
<name>A0A7J6Y8D0_TRYCR</name>
<keyword evidence="1" id="KW-1133">Transmembrane helix</keyword>
<accession>A0A7J6Y8D0</accession>
<evidence type="ECO:0000313" key="2">
    <source>
        <dbReference type="EMBL" id="KAF5222368.1"/>
    </source>
</evidence>
<feature type="transmembrane region" description="Helical" evidence="1">
    <location>
        <begin position="12"/>
        <end position="27"/>
    </location>
</feature>
<gene>
    <name evidence="2" type="ORF">ECC02_004649</name>
</gene>
<evidence type="ECO:0000256" key="1">
    <source>
        <dbReference type="SAM" id="Phobius"/>
    </source>
</evidence>
<comment type="caution">
    <text evidence="2">The sequence shown here is derived from an EMBL/GenBank/DDBJ whole genome shotgun (WGS) entry which is preliminary data.</text>
</comment>
<organism evidence="2 3">
    <name type="scientific">Trypanosoma cruzi</name>
    <dbReference type="NCBI Taxonomy" id="5693"/>
    <lineage>
        <taxon>Eukaryota</taxon>
        <taxon>Discoba</taxon>
        <taxon>Euglenozoa</taxon>
        <taxon>Kinetoplastea</taxon>
        <taxon>Metakinetoplastina</taxon>
        <taxon>Trypanosomatida</taxon>
        <taxon>Trypanosomatidae</taxon>
        <taxon>Trypanosoma</taxon>
        <taxon>Schizotrypanum</taxon>
    </lineage>
</organism>